<feature type="transmembrane region" description="Helical" evidence="4">
    <location>
        <begin position="102"/>
        <end position="120"/>
    </location>
</feature>
<dbReference type="AlphaFoldDB" id="A0A845B1H1"/>
<evidence type="ECO:0000256" key="3">
    <source>
        <dbReference type="ARBA" id="ARBA00023136"/>
    </source>
</evidence>
<dbReference type="InterPro" id="IPR011701">
    <property type="entry name" value="MFS"/>
</dbReference>
<sequence>MGEGTPQCGLNRIRRSAPLSDRAVSGLQSRRFLLLYALAAAGGSASYAPFLTLLLPVRAGVIWQGDALQVLAYAAFAGACAASAANILFGWISDRSSRRKEWIVAGALLSSVLLVGMQYITSIAGLLVMIVLWQTAVNMMLAPLGAWAGDCVPDSQKGTLGGLLSAAPAVGAMVGAVVTIPGLAGADTRLVMVAVIVLGLVLPVVFFGNPAPMPELMKPKKELRVEVVTGPGTTGRKARGSAVGRMWFARLLIQIAEAALFAFLLLWLRSIDEGITDNDTARLFTTVLVISVPIAVYVGRWSDRAGRPILPLAVLSGGGAVGLVWMAMADSAAMAVSGFAVFGVLTGVFLSLHSSQTLRVLPRPQTRGRDLGVFNLTNTVPSLIMPWLALALVPVFGFQALFLLLAALAVMSCILLATMRET</sequence>
<dbReference type="Pfam" id="PF07690">
    <property type="entry name" value="MFS_1"/>
    <property type="match status" value="1"/>
</dbReference>
<dbReference type="PANTHER" id="PTHR23528:SF1">
    <property type="entry name" value="MAJOR FACILITATOR SUPERFAMILY (MFS) PROFILE DOMAIN-CONTAINING PROTEIN"/>
    <property type="match status" value="1"/>
</dbReference>
<keyword evidence="3 4" id="KW-0472">Membrane</keyword>
<protein>
    <submittedName>
        <fullName evidence="6">MFS transporter</fullName>
    </submittedName>
</protein>
<keyword evidence="7" id="KW-1185">Reference proteome</keyword>
<proteinExistence type="predicted"/>
<dbReference type="Gene3D" id="1.20.1250.20">
    <property type="entry name" value="MFS general substrate transporter like domains"/>
    <property type="match status" value="2"/>
</dbReference>
<dbReference type="PANTHER" id="PTHR23528">
    <property type="match status" value="1"/>
</dbReference>
<evidence type="ECO:0000313" key="7">
    <source>
        <dbReference type="Proteomes" id="UP000431922"/>
    </source>
</evidence>
<name>A0A845B1H1_9SPHN</name>
<gene>
    <name evidence="6" type="ORF">GRI65_14110</name>
</gene>
<evidence type="ECO:0000256" key="1">
    <source>
        <dbReference type="ARBA" id="ARBA00022692"/>
    </source>
</evidence>
<keyword evidence="1 4" id="KW-0812">Transmembrane</keyword>
<feature type="transmembrane region" description="Helical" evidence="4">
    <location>
        <begin position="280"/>
        <end position="298"/>
    </location>
</feature>
<feature type="transmembrane region" description="Helical" evidence="4">
    <location>
        <begin position="396"/>
        <end position="417"/>
    </location>
</feature>
<evidence type="ECO:0000256" key="2">
    <source>
        <dbReference type="ARBA" id="ARBA00022989"/>
    </source>
</evidence>
<feature type="transmembrane region" description="Helical" evidence="4">
    <location>
        <begin position="334"/>
        <end position="352"/>
    </location>
</feature>
<dbReference type="PROSITE" id="PS50850">
    <property type="entry name" value="MFS"/>
    <property type="match status" value="1"/>
</dbReference>
<dbReference type="InterPro" id="IPR020846">
    <property type="entry name" value="MFS_dom"/>
</dbReference>
<dbReference type="EMBL" id="WTYL01000004">
    <property type="protein sequence ID" value="MXP45583.1"/>
    <property type="molecule type" value="Genomic_DNA"/>
</dbReference>
<feature type="transmembrane region" description="Helical" evidence="4">
    <location>
        <begin position="373"/>
        <end position="390"/>
    </location>
</feature>
<accession>A0A845B1H1</accession>
<comment type="caution">
    <text evidence="6">The sequence shown here is derived from an EMBL/GenBank/DDBJ whole genome shotgun (WGS) entry which is preliminary data.</text>
</comment>
<evidence type="ECO:0000256" key="4">
    <source>
        <dbReference type="SAM" id="Phobius"/>
    </source>
</evidence>
<dbReference type="SUPFAM" id="SSF103473">
    <property type="entry name" value="MFS general substrate transporter"/>
    <property type="match status" value="1"/>
</dbReference>
<organism evidence="6 7">
    <name type="scientific">Allopontixanthobacter sediminis</name>
    <dbReference type="NCBI Taxonomy" id="1689985"/>
    <lineage>
        <taxon>Bacteria</taxon>
        <taxon>Pseudomonadati</taxon>
        <taxon>Pseudomonadota</taxon>
        <taxon>Alphaproteobacteria</taxon>
        <taxon>Sphingomonadales</taxon>
        <taxon>Erythrobacteraceae</taxon>
        <taxon>Allopontixanthobacter</taxon>
    </lineage>
</organism>
<feature type="transmembrane region" description="Helical" evidence="4">
    <location>
        <begin position="310"/>
        <end position="328"/>
    </location>
</feature>
<feature type="transmembrane region" description="Helical" evidence="4">
    <location>
        <begin position="190"/>
        <end position="211"/>
    </location>
</feature>
<feature type="transmembrane region" description="Helical" evidence="4">
    <location>
        <begin position="32"/>
        <end position="50"/>
    </location>
</feature>
<reference evidence="6 7" key="1">
    <citation type="submission" date="2019-12" db="EMBL/GenBank/DDBJ databases">
        <title>Genomic-based taxomic classification of the family Erythrobacteraceae.</title>
        <authorList>
            <person name="Xu L."/>
        </authorList>
    </citation>
    <scope>NUCLEOTIDE SEQUENCE [LARGE SCALE GENOMIC DNA]</scope>
    <source>
        <strain evidence="6 7">KCTC 42453</strain>
    </source>
</reference>
<feature type="transmembrane region" description="Helical" evidence="4">
    <location>
        <begin position="247"/>
        <end position="268"/>
    </location>
</feature>
<feature type="transmembrane region" description="Helical" evidence="4">
    <location>
        <begin position="160"/>
        <end position="184"/>
    </location>
</feature>
<keyword evidence="2 4" id="KW-1133">Transmembrane helix</keyword>
<feature type="transmembrane region" description="Helical" evidence="4">
    <location>
        <begin position="70"/>
        <end position="90"/>
    </location>
</feature>
<evidence type="ECO:0000259" key="5">
    <source>
        <dbReference type="PROSITE" id="PS50850"/>
    </source>
</evidence>
<dbReference type="GO" id="GO:0022857">
    <property type="term" value="F:transmembrane transporter activity"/>
    <property type="evidence" value="ECO:0007669"/>
    <property type="project" value="InterPro"/>
</dbReference>
<feature type="transmembrane region" description="Helical" evidence="4">
    <location>
        <begin position="126"/>
        <end position="148"/>
    </location>
</feature>
<dbReference type="InterPro" id="IPR036259">
    <property type="entry name" value="MFS_trans_sf"/>
</dbReference>
<dbReference type="OrthoDB" id="7428510at2"/>
<feature type="domain" description="Major facilitator superfamily (MFS) profile" evidence="5">
    <location>
        <begin position="23"/>
        <end position="422"/>
    </location>
</feature>
<evidence type="ECO:0000313" key="6">
    <source>
        <dbReference type="EMBL" id="MXP45583.1"/>
    </source>
</evidence>
<dbReference type="Proteomes" id="UP000431922">
    <property type="component" value="Unassembled WGS sequence"/>
</dbReference>
<dbReference type="CDD" id="cd06174">
    <property type="entry name" value="MFS"/>
    <property type="match status" value="1"/>
</dbReference>